<gene>
    <name evidence="1" type="ORF">DD924_17120</name>
</gene>
<dbReference type="Proteomes" id="UP000246351">
    <property type="component" value="Unassembled WGS sequence"/>
</dbReference>
<accession>A0A2A4EHK1</accession>
<name>A0A2A4EHK1_STAPS</name>
<evidence type="ECO:0000313" key="2">
    <source>
        <dbReference type="Proteomes" id="UP000246351"/>
    </source>
</evidence>
<protein>
    <submittedName>
        <fullName evidence="1">Terminase</fullName>
    </submittedName>
</protein>
<comment type="caution">
    <text evidence="1">The sequence shown here is derived from an EMBL/GenBank/DDBJ whole genome shotgun (WGS) entry which is preliminary data.</text>
</comment>
<dbReference type="RefSeq" id="WP_051144720.1">
    <property type="nucleotide sequence ID" value="NZ_BAAFHP010000008.1"/>
</dbReference>
<dbReference type="AlphaFoldDB" id="A0A2A4EHK1"/>
<organism evidence="1 2">
    <name type="scientific">Staphylococcus pseudintermedius</name>
    <dbReference type="NCBI Taxonomy" id="283734"/>
    <lineage>
        <taxon>Bacteria</taxon>
        <taxon>Bacillati</taxon>
        <taxon>Bacillota</taxon>
        <taxon>Bacilli</taxon>
        <taxon>Bacillales</taxon>
        <taxon>Staphylococcaceae</taxon>
        <taxon>Staphylococcus</taxon>
        <taxon>Staphylococcus intermedius group</taxon>
    </lineage>
</organism>
<evidence type="ECO:0000313" key="1">
    <source>
        <dbReference type="EMBL" id="PWZ94576.1"/>
    </source>
</evidence>
<sequence>MYLFKQSVTGDGTETKDVLVKKNIFKCNPDTGRMNLIYNEHVELVEVPIKPRDHLKARDLLDKFHSLYTEKLDVNLATTTFIEDIPLKEQ</sequence>
<proteinExistence type="predicted"/>
<dbReference type="EMBL" id="QEIV01001981">
    <property type="protein sequence ID" value="PWZ94576.1"/>
    <property type="molecule type" value="Genomic_DNA"/>
</dbReference>
<reference evidence="1 2" key="1">
    <citation type="journal article" date="2018" name="Vet. Microbiol.">
        <title>Clonal diversity and geographic distribution of methicillin-resistant Staphylococcus pseudintermedius from Australian animals: Discovery of novel sequence types.</title>
        <authorList>
            <person name="Worthing K.A."/>
            <person name="Abraham S."/>
            <person name="Coombs G.W."/>
            <person name="Pang S."/>
            <person name="Saputra S."/>
            <person name="Jordan D."/>
            <person name="Trott D.J."/>
            <person name="Norris J.M."/>
        </authorList>
    </citation>
    <scope>NUCLEOTIDE SEQUENCE [LARGE SCALE GENOMIC DNA]</scope>
    <source>
        <strain evidence="1 2">ST71 3</strain>
    </source>
</reference>